<evidence type="ECO:0000313" key="4">
    <source>
        <dbReference type="Proteomes" id="UP001447188"/>
    </source>
</evidence>
<sequence>MRTSFISTFLLAAIASVSALSLSDIDALPDNMVTPGCQSTYSQEISECPSASDFQAKKACSDDCIDALNTHQQDVILSCRQAFVSPSSLLRKLLDGGLVTTLCPAASAKPSSAPVTSPTSTKAASSAASSTVKASSTAKASVYPTASNSALSGFLTMTIAPPTTSPTDIPSELTLDDSAEPTVSEISALAQYPEPSSSATEDAPTAVNTPLESTGGAEADKPTSGAGTVRAVLASVALGFSVILGTTLL</sequence>
<evidence type="ECO:0000256" key="2">
    <source>
        <dbReference type="SAM" id="SignalP"/>
    </source>
</evidence>
<accession>A0ABR3GN83</accession>
<keyword evidence="4" id="KW-1185">Reference proteome</keyword>
<organism evidence="3 4">
    <name type="scientific">Discina gigas</name>
    <dbReference type="NCBI Taxonomy" id="1032678"/>
    <lineage>
        <taxon>Eukaryota</taxon>
        <taxon>Fungi</taxon>
        <taxon>Dikarya</taxon>
        <taxon>Ascomycota</taxon>
        <taxon>Pezizomycotina</taxon>
        <taxon>Pezizomycetes</taxon>
        <taxon>Pezizales</taxon>
        <taxon>Discinaceae</taxon>
        <taxon>Discina</taxon>
    </lineage>
</organism>
<gene>
    <name evidence="3" type="ORF">Q9L58_003671</name>
</gene>
<feature type="region of interest" description="Disordered" evidence="1">
    <location>
        <begin position="107"/>
        <end position="130"/>
    </location>
</feature>
<keyword evidence="2" id="KW-0732">Signal</keyword>
<evidence type="ECO:0000313" key="3">
    <source>
        <dbReference type="EMBL" id="KAL0637338.1"/>
    </source>
</evidence>
<proteinExistence type="predicted"/>
<dbReference type="EMBL" id="JBBBZM010000036">
    <property type="protein sequence ID" value="KAL0637338.1"/>
    <property type="molecule type" value="Genomic_DNA"/>
</dbReference>
<reference evidence="3 4" key="1">
    <citation type="submission" date="2024-02" db="EMBL/GenBank/DDBJ databases">
        <title>Discinaceae phylogenomics.</title>
        <authorList>
            <person name="Dirks A.C."/>
            <person name="James T.Y."/>
        </authorList>
    </citation>
    <scope>NUCLEOTIDE SEQUENCE [LARGE SCALE GENOMIC DNA]</scope>
    <source>
        <strain evidence="3 4">ACD0624</strain>
    </source>
</reference>
<feature type="compositionally biased region" description="Polar residues" evidence="1">
    <location>
        <begin position="194"/>
        <end position="212"/>
    </location>
</feature>
<feature type="region of interest" description="Disordered" evidence="1">
    <location>
        <begin position="191"/>
        <end position="224"/>
    </location>
</feature>
<feature type="signal peptide" evidence="2">
    <location>
        <begin position="1"/>
        <end position="19"/>
    </location>
</feature>
<dbReference type="Proteomes" id="UP001447188">
    <property type="component" value="Unassembled WGS sequence"/>
</dbReference>
<protein>
    <submittedName>
        <fullName evidence="3">Uncharacterized protein</fullName>
    </submittedName>
</protein>
<comment type="caution">
    <text evidence="3">The sequence shown here is derived from an EMBL/GenBank/DDBJ whole genome shotgun (WGS) entry which is preliminary data.</text>
</comment>
<name>A0ABR3GN83_9PEZI</name>
<evidence type="ECO:0000256" key="1">
    <source>
        <dbReference type="SAM" id="MobiDB-lite"/>
    </source>
</evidence>
<feature type="chain" id="PRO_5045280486" evidence="2">
    <location>
        <begin position="20"/>
        <end position="249"/>
    </location>
</feature>